<keyword evidence="1" id="KW-0472">Membrane</keyword>
<reference evidence="2 3" key="1">
    <citation type="submission" date="2023-11" db="EMBL/GenBank/DDBJ databases">
        <title>Complete genome of Pseudomonas benzenivorans BA3361.</title>
        <authorList>
            <person name="Shin S.Y."/>
            <person name="Song J."/>
            <person name="Kang H."/>
        </authorList>
    </citation>
    <scope>NUCLEOTIDE SEQUENCE [LARGE SCALE GENOMIC DNA]</scope>
    <source>
        <strain evidence="2 3">HNIBRBA3361</strain>
    </source>
</reference>
<proteinExistence type="predicted"/>
<evidence type="ECO:0000313" key="2">
    <source>
        <dbReference type="EMBL" id="WPC04197.1"/>
    </source>
</evidence>
<evidence type="ECO:0000313" key="3">
    <source>
        <dbReference type="Proteomes" id="UP001305928"/>
    </source>
</evidence>
<sequence>MLRYALGGVAAVVLLNLLLRSLVKLGGLPATLLIAVTVAAAMALCFAAKARRAPQPQERRRLLWLYGGLLALLYLALLGMMSLQDSPGPMGVLIFALHYLCYPASAALLFSKRTFSWLAPPRP</sequence>
<keyword evidence="1" id="KW-0812">Transmembrane</keyword>
<name>A0ABZ0PSS1_9PSED</name>
<feature type="transmembrane region" description="Helical" evidence="1">
    <location>
        <begin position="30"/>
        <end position="50"/>
    </location>
</feature>
<feature type="transmembrane region" description="Helical" evidence="1">
    <location>
        <begin position="62"/>
        <end position="83"/>
    </location>
</feature>
<feature type="transmembrane region" description="Helical" evidence="1">
    <location>
        <begin position="89"/>
        <end position="110"/>
    </location>
</feature>
<protein>
    <recommendedName>
        <fullName evidence="4">Transmembrane protein</fullName>
    </recommendedName>
</protein>
<keyword evidence="1" id="KW-1133">Transmembrane helix</keyword>
<evidence type="ECO:0008006" key="4">
    <source>
        <dbReference type="Google" id="ProtNLM"/>
    </source>
</evidence>
<organism evidence="2 3">
    <name type="scientific">Pseudomonas benzenivorans</name>
    <dbReference type="NCBI Taxonomy" id="556533"/>
    <lineage>
        <taxon>Bacteria</taxon>
        <taxon>Pseudomonadati</taxon>
        <taxon>Pseudomonadota</taxon>
        <taxon>Gammaproteobacteria</taxon>
        <taxon>Pseudomonadales</taxon>
        <taxon>Pseudomonadaceae</taxon>
        <taxon>Pseudomonas</taxon>
    </lineage>
</organism>
<evidence type="ECO:0000256" key="1">
    <source>
        <dbReference type="SAM" id="Phobius"/>
    </source>
</evidence>
<keyword evidence="3" id="KW-1185">Reference proteome</keyword>
<gene>
    <name evidence="2" type="ORF">SBP02_15655</name>
</gene>
<dbReference type="RefSeq" id="WP_318643069.1">
    <property type="nucleotide sequence ID" value="NZ_CP137892.1"/>
</dbReference>
<dbReference type="EMBL" id="CP137892">
    <property type="protein sequence ID" value="WPC04197.1"/>
    <property type="molecule type" value="Genomic_DNA"/>
</dbReference>
<dbReference type="Proteomes" id="UP001305928">
    <property type="component" value="Chromosome"/>
</dbReference>
<accession>A0ABZ0PSS1</accession>